<proteinExistence type="predicted"/>
<gene>
    <name evidence="2" type="ORF">GCM10010387_24330</name>
</gene>
<evidence type="ECO:0000259" key="1">
    <source>
        <dbReference type="PROSITE" id="PS51819"/>
    </source>
</evidence>
<dbReference type="Proteomes" id="UP000630936">
    <property type="component" value="Unassembled WGS sequence"/>
</dbReference>
<dbReference type="AlphaFoldDB" id="A0A918Q3Z5"/>
<dbReference type="InterPro" id="IPR041581">
    <property type="entry name" value="Glyoxalase_6"/>
</dbReference>
<comment type="caution">
    <text evidence="2">The sequence shown here is derived from an EMBL/GenBank/DDBJ whole genome shotgun (WGS) entry which is preliminary data.</text>
</comment>
<dbReference type="RefSeq" id="WP_190123007.1">
    <property type="nucleotide sequence ID" value="NZ_BMWG01000005.1"/>
</dbReference>
<reference evidence="2" key="2">
    <citation type="submission" date="2020-09" db="EMBL/GenBank/DDBJ databases">
        <authorList>
            <person name="Sun Q."/>
            <person name="Ohkuma M."/>
        </authorList>
    </citation>
    <scope>NUCLEOTIDE SEQUENCE</scope>
    <source>
        <strain evidence="2">JCM 4988</strain>
    </source>
</reference>
<dbReference type="PANTHER" id="PTHR33993:SF10">
    <property type="entry name" value="CONSERVED PROTEIN"/>
    <property type="match status" value="1"/>
</dbReference>
<feature type="domain" description="VOC" evidence="1">
    <location>
        <begin position="22"/>
        <end position="134"/>
    </location>
</feature>
<keyword evidence="3" id="KW-1185">Reference proteome</keyword>
<reference evidence="2" key="1">
    <citation type="journal article" date="2014" name="Int. J. Syst. Evol. Microbiol.">
        <title>Complete genome sequence of Corynebacterium casei LMG S-19264T (=DSM 44701T), isolated from a smear-ripened cheese.</title>
        <authorList>
            <consortium name="US DOE Joint Genome Institute (JGI-PGF)"/>
            <person name="Walter F."/>
            <person name="Albersmeier A."/>
            <person name="Kalinowski J."/>
            <person name="Ruckert C."/>
        </authorList>
    </citation>
    <scope>NUCLEOTIDE SEQUENCE</scope>
    <source>
        <strain evidence="2">JCM 4988</strain>
    </source>
</reference>
<dbReference type="InterPro" id="IPR037523">
    <property type="entry name" value="VOC_core"/>
</dbReference>
<dbReference type="EMBL" id="BMWG01000005">
    <property type="protein sequence ID" value="GGZ29998.1"/>
    <property type="molecule type" value="Genomic_DNA"/>
</dbReference>
<feature type="domain" description="VOC" evidence="1">
    <location>
        <begin position="147"/>
        <end position="268"/>
    </location>
</feature>
<dbReference type="PROSITE" id="PS51819">
    <property type="entry name" value="VOC"/>
    <property type="match status" value="2"/>
</dbReference>
<protein>
    <recommendedName>
        <fullName evidence="1">VOC domain-containing protein</fullName>
    </recommendedName>
</protein>
<evidence type="ECO:0000313" key="3">
    <source>
        <dbReference type="Proteomes" id="UP000630936"/>
    </source>
</evidence>
<dbReference type="PANTHER" id="PTHR33993">
    <property type="entry name" value="GLYOXALASE-RELATED"/>
    <property type="match status" value="1"/>
</dbReference>
<accession>A0A918Q3Z5</accession>
<dbReference type="Gene3D" id="3.10.180.10">
    <property type="entry name" value="2,3-Dihydroxybiphenyl 1,2-Dioxygenase, domain 1"/>
    <property type="match status" value="2"/>
</dbReference>
<name>A0A918Q3Z5_9ACTN</name>
<dbReference type="SUPFAM" id="SSF54593">
    <property type="entry name" value="Glyoxalase/Bleomycin resistance protein/Dihydroxybiphenyl dioxygenase"/>
    <property type="match status" value="2"/>
</dbReference>
<sequence length="268" mass="28094">MNEKTDPAFAPGMASSTEMVGAPCWVSLMARDLAASQEFYGSVLGWDFRRGKLGDGFSVALDDGAPVAGIGGLAGTLQVAVAWTPYFAVADADVAAARIRERSGTVAVGPLAFSLGRGALAADRDGAVFGIWEGALIPDWQSGHQDAPAWLLLRTRDAFDAAIFYGEVLDWAAERSGSCDVSYENEEVVLISNGHVLARLGSGARGAAPDPMARPRWDVHFPVSDVDATCRAARDGGGTVFGRWTTDADVDEAALADPDGALFTITGR</sequence>
<evidence type="ECO:0000313" key="2">
    <source>
        <dbReference type="EMBL" id="GGZ29998.1"/>
    </source>
</evidence>
<dbReference type="InterPro" id="IPR052164">
    <property type="entry name" value="Anthracycline_SecMetBiosynth"/>
</dbReference>
<dbReference type="Pfam" id="PF18029">
    <property type="entry name" value="Glyoxalase_6"/>
    <property type="match status" value="1"/>
</dbReference>
<organism evidence="2 3">
    <name type="scientific">Streptomyces inusitatus</name>
    <dbReference type="NCBI Taxonomy" id="68221"/>
    <lineage>
        <taxon>Bacteria</taxon>
        <taxon>Bacillati</taxon>
        <taxon>Actinomycetota</taxon>
        <taxon>Actinomycetes</taxon>
        <taxon>Kitasatosporales</taxon>
        <taxon>Streptomycetaceae</taxon>
        <taxon>Streptomyces</taxon>
    </lineage>
</organism>
<dbReference type="InterPro" id="IPR029068">
    <property type="entry name" value="Glyas_Bleomycin-R_OHBP_Dase"/>
</dbReference>